<protein>
    <recommendedName>
        <fullName evidence="9">Glycosyltransferase</fullName>
    </recommendedName>
</protein>
<keyword evidence="4" id="KW-0808">Transferase</keyword>
<evidence type="ECO:0000256" key="2">
    <source>
        <dbReference type="ARBA" id="ARBA00006739"/>
    </source>
</evidence>
<accession>A0A939C4J9</accession>
<sequence>MIGWYVHHHGSGHRRRMRSVLAHLDTPVTVFSSLPPGEGDPPWVQLPLDVRDTGATPVDPTAQGTLHWAPRHDAGLRERMARIAAWIGEHDPDLFVVDVSVEIAALVRLLGVPTVVVAMRGDRSDRPHRLAYDAAHLLLAPWSAEFSEPDWPAEWLSRAVHTGAISRFAGRAAAPVVPHAGPRRVLVLWGTGGDADEVGPAVSAARAATPDAQWRIAGVGADAGADVWELLAWADVVVTHGGQNAVAEVAASRRPAVVLADDRPHGEQEATARALSGAGLAVTVTGWPEPARWADLLDRAVAIDPQGWSRWAPDSAARDAAAVIDGAAREVRRPEAVAGRPVATPAGPRVATVTIVTGRHRHLVNQQRGLAAGTRVPDVCVVVDMDDPEAAALTRSGPLAGTATEIRCVSVPVTSGLPLAAARNAGAAAALAAGADVVVFLDVDCVPSPTLVDTYARAVADEAEPTLHCGVVRYLRPEIDAGAVHPADLSGEPHAARPVPAAGEVQRSEQWQLFWSLSFAVSPATWHRVGGFDEGYTGYGAEDTDLGYRAVVRAGVPISWTGGADAFHQYHPTQSPPVQHLDDIVTNAGIFFDRWGFWPMEGWLIAFAEAGLAEFTAGRWRAIPIGPTDH</sequence>
<keyword evidence="3" id="KW-0328">Glycosyltransferase</keyword>
<dbReference type="Pfam" id="PF02709">
    <property type="entry name" value="Glyco_transf_7C"/>
    <property type="match status" value="1"/>
</dbReference>
<comment type="pathway">
    <text evidence="1">Cell wall biogenesis; cell wall polysaccharide biosynthesis.</text>
</comment>
<dbReference type="GO" id="GO:0016758">
    <property type="term" value="F:hexosyltransferase activity"/>
    <property type="evidence" value="ECO:0007669"/>
    <property type="project" value="InterPro"/>
</dbReference>
<evidence type="ECO:0000256" key="3">
    <source>
        <dbReference type="ARBA" id="ARBA00022676"/>
    </source>
</evidence>
<reference evidence="7" key="1">
    <citation type="submission" date="2021-01" db="EMBL/GenBank/DDBJ databases">
        <title>KCTC 19127 draft genome.</title>
        <authorList>
            <person name="An D."/>
        </authorList>
    </citation>
    <scope>NUCLEOTIDE SEQUENCE</scope>
    <source>
        <strain evidence="7">KCTC 19127</strain>
    </source>
</reference>
<evidence type="ECO:0000313" key="7">
    <source>
        <dbReference type="EMBL" id="MBM9478171.1"/>
    </source>
</evidence>
<dbReference type="Gene3D" id="3.90.550.10">
    <property type="entry name" value="Spore Coat Polysaccharide Biosynthesis Protein SpsA, Chain A"/>
    <property type="match status" value="1"/>
</dbReference>
<dbReference type="SUPFAM" id="SSF53448">
    <property type="entry name" value="Nucleotide-diphospho-sugar transferases"/>
    <property type="match status" value="1"/>
</dbReference>
<organism evidence="7 8">
    <name type="scientific">Nakamurella flavida</name>
    <dbReference type="NCBI Taxonomy" id="363630"/>
    <lineage>
        <taxon>Bacteria</taxon>
        <taxon>Bacillati</taxon>
        <taxon>Actinomycetota</taxon>
        <taxon>Actinomycetes</taxon>
        <taxon>Nakamurellales</taxon>
        <taxon>Nakamurellaceae</taxon>
        <taxon>Nakamurella</taxon>
    </lineage>
</organism>
<evidence type="ECO:0000256" key="1">
    <source>
        <dbReference type="ARBA" id="ARBA00004776"/>
    </source>
</evidence>
<dbReference type="PANTHER" id="PTHR43179:SF12">
    <property type="entry name" value="GALACTOFURANOSYLTRANSFERASE GLFT2"/>
    <property type="match status" value="1"/>
</dbReference>
<evidence type="ECO:0008006" key="9">
    <source>
        <dbReference type="Google" id="ProtNLM"/>
    </source>
</evidence>
<dbReference type="EMBL" id="JAERWL010000015">
    <property type="protein sequence ID" value="MBM9478171.1"/>
    <property type="molecule type" value="Genomic_DNA"/>
</dbReference>
<dbReference type="InterPro" id="IPR007235">
    <property type="entry name" value="Glyco_trans_28_C"/>
</dbReference>
<dbReference type="PANTHER" id="PTHR43179">
    <property type="entry name" value="RHAMNOSYLTRANSFERASE WBBL"/>
    <property type="match status" value="1"/>
</dbReference>
<dbReference type="InterPro" id="IPR029044">
    <property type="entry name" value="Nucleotide-diphossugar_trans"/>
</dbReference>
<evidence type="ECO:0000259" key="5">
    <source>
        <dbReference type="Pfam" id="PF02709"/>
    </source>
</evidence>
<comment type="similarity">
    <text evidence="2">Belongs to the glycosyltransferase 2 family.</text>
</comment>
<gene>
    <name evidence="7" type="ORF">JL107_17115</name>
</gene>
<dbReference type="RefSeq" id="WP_205258293.1">
    <property type="nucleotide sequence ID" value="NZ_BAAAPV010000002.1"/>
</dbReference>
<dbReference type="InterPro" id="IPR027791">
    <property type="entry name" value="Galactosyl_T_C"/>
</dbReference>
<dbReference type="Gene3D" id="3.40.50.2000">
    <property type="entry name" value="Glycogen Phosphorylase B"/>
    <property type="match status" value="1"/>
</dbReference>
<proteinExistence type="inferred from homology"/>
<evidence type="ECO:0000259" key="6">
    <source>
        <dbReference type="Pfam" id="PF04101"/>
    </source>
</evidence>
<feature type="domain" description="Glycosyl transferase family 28 C-terminal" evidence="6">
    <location>
        <begin position="229"/>
        <end position="282"/>
    </location>
</feature>
<evidence type="ECO:0000313" key="8">
    <source>
        <dbReference type="Proteomes" id="UP000663801"/>
    </source>
</evidence>
<dbReference type="Proteomes" id="UP000663801">
    <property type="component" value="Unassembled WGS sequence"/>
</dbReference>
<keyword evidence="8" id="KW-1185">Reference proteome</keyword>
<evidence type="ECO:0000256" key="4">
    <source>
        <dbReference type="ARBA" id="ARBA00022679"/>
    </source>
</evidence>
<dbReference type="AlphaFoldDB" id="A0A939C4J9"/>
<name>A0A939C4J9_9ACTN</name>
<feature type="domain" description="Galactosyltransferase C-terminal" evidence="5">
    <location>
        <begin position="514"/>
        <end position="551"/>
    </location>
</feature>
<dbReference type="Pfam" id="PF04101">
    <property type="entry name" value="Glyco_tran_28_C"/>
    <property type="match status" value="1"/>
</dbReference>
<comment type="caution">
    <text evidence="7">The sequence shown here is derived from an EMBL/GenBank/DDBJ whole genome shotgun (WGS) entry which is preliminary data.</text>
</comment>
<dbReference type="SUPFAM" id="SSF53756">
    <property type="entry name" value="UDP-Glycosyltransferase/glycogen phosphorylase"/>
    <property type="match status" value="1"/>
</dbReference>